<dbReference type="GO" id="GO:0006325">
    <property type="term" value="P:chromatin organization"/>
    <property type="evidence" value="ECO:0007669"/>
    <property type="project" value="TreeGrafter"/>
</dbReference>
<organism evidence="3 4">
    <name type="scientific">Ostreobium quekettii</name>
    <dbReference type="NCBI Taxonomy" id="121088"/>
    <lineage>
        <taxon>Eukaryota</taxon>
        <taxon>Viridiplantae</taxon>
        <taxon>Chlorophyta</taxon>
        <taxon>core chlorophytes</taxon>
        <taxon>Ulvophyceae</taxon>
        <taxon>TCBD clade</taxon>
        <taxon>Bryopsidales</taxon>
        <taxon>Ostreobineae</taxon>
        <taxon>Ostreobiaceae</taxon>
        <taxon>Ostreobium</taxon>
    </lineage>
</organism>
<accession>A0A8S1J5L7</accession>
<feature type="non-terminal residue" evidence="3">
    <location>
        <position position="1"/>
    </location>
</feature>
<dbReference type="EMBL" id="CAJHUC010000887">
    <property type="protein sequence ID" value="CAD7698806.1"/>
    <property type="molecule type" value="Genomic_DNA"/>
</dbReference>
<evidence type="ECO:0000256" key="1">
    <source>
        <dbReference type="SAM" id="Coils"/>
    </source>
</evidence>
<gene>
    <name evidence="3" type="ORF">OSTQU699_LOCUS4165</name>
</gene>
<evidence type="ECO:0000256" key="2">
    <source>
        <dbReference type="SAM" id="MobiDB-lite"/>
    </source>
</evidence>
<keyword evidence="1" id="KW-0175">Coiled coil</keyword>
<keyword evidence="4" id="KW-1185">Reference proteome</keyword>
<feature type="region of interest" description="Disordered" evidence="2">
    <location>
        <begin position="1"/>
        <end position="36"/>
    </location>
</feature>
<evidence type="ECO:0000313" key="3">
    <source>
        <dbReference type="EMBL" id="CAD7698806.1"/>
    </source>
</evidence>
<name>A0A8S1J5L7_9CHLO</name>
<dbReference type="GO" id="GO:0005634">
    <property type="term" value="C:nucleus"/>
    <property type="evidence" value="ECO:0007669"/>
    <property type="project" value="InterPro"/>
</dbReference>
<dbReference type="Proteomes" id="UP000708148">
    <property type="component" value="Unassembled WGS sequence"/>
</dbReference>
<evidence type="ECO:0000313" key="4">
    <source>
        <dbReference type="Proteomes" id="UP000708148"/>
    </source>
</evidence>
<reference evidence="3" key="1">
    <citation type="submission" date="2020-12" db="EMBL/GenBank/DDBJ databases">
        <authorList>
            <person name="Iha C."/>
        </authorList>
    </citation>
    <scope>NUCLEOTIDE SEQUENCE</scope>
</reference>
<dbReference type="PANTHER" id="PTHR12722:SF0">
    <property type="entry name" value="PROTEIN FAM50A"/>
    <property type="match status" value="1"/>
</dbReference>
<comment type="caution">
    <text evidence="3">The sequence shown here is derived from an EMBL/GenBank/DDBJ whole genome shotgun (WGS) entry which is preliminary data.</text>
</comment>
<feature type="compositionally biased region" description="Basic and acidic residues" evidence="2">
    <location>
        <begin position="21"/>
        <end position="36"/>
    </location>
</feature>
<dbReference type="AlphaFoldDB" id="A0A8S1J5L7"/>
<feature type="region of interest" description="Disordered" evidence="2">
    <location>
        <begin position="114"/>
        <end position="187"/>
    </location>
</feature>
<dbReference type="OrthoDB" id="1562195at2759"/>
<protein>
    <submittedName>
        <fullName evidence="3">Uncharacterized protein</fullName>
    </submittedName>
</protein>
<dbReference type="InterPro" id="IPR007005">
    <property type="entry name" value="XAP5"/>
</dbReference>
<feature type="coiled-coil region" evidence="1">
    <location>
        <begin position="71"/>
        <end position="113"/>
    </location>
</feature>
<dbReference type="PANTHER" id="PTHR12722">
    <property type="entry name" value="XAP-5 PROTEIN-RELATED"/>
    <property type="match status" value="1"/>
</dbReference>
<sequence length="187" mass="21482">MGLQGYVGNSQDVTRIRRQQKQREEQKKKFEELRNQSKAKLENAGLRRFGAGSSEVLDTAFKRETVGLVTREEFMQKRSTIEERIEEAENRRLREEHEKVLAAKEERKRKRAKLAAQAKLSFAGEEDEESEEHGSDGQCDGGEDDANGGVKRPRFAKYGKDPAVETNFLPDADRELEEAELREKLKQ</sequence>
<proteinExistence type="predicted"/>